<dbReference type="AlphaFoldDB" id="A0A9D1V3F8"/>
<dbReference type="Pfam" id="PF09560">
    <property type="entry name" value="Spore_YunB"/>
    <property type="match status" value="1"/>
</dbReference>
<protein>
    <submittedName>
        <fullName evidence="1">Sporulation protein YunB</fullName>
    </submittedName>
</protein>
<accession>A0A9D1V3F8</accession>
<dbReference type="Proteomes" id="UP000824193">
    <property type="component" value="Unassembled WGS sequence"/>
</dbReference>
<evidence type="ECO:0000313" key="1">
    <source>
        <dbReference type="EMBL" id="HIX05356.1"/>
    </source>
</evidence>
<evidence type="ECO:0000313" key="2">
    <source>
        <dbReference type="Proteomes" id="UP000824193"/>
    </source>
</evidence>
<reference evidence="1" key="2">
    <citation type="submission" date="2021-04" db="EMBL/GenBank/DDBJ databases">
        <authorList>
            <person name="Gilroy R."/>
        </authorList>
    </citation>
    <scope>NUCLEOTIDE SEQUENCE</scope>
    <source>
        <strain evidence="1">2239</strain>
    </source>
</reference>
<organism evidence="1 2">
    <name type="scientific">Candidatus Allofournierella pullicola</name>
    <dbReference type="NCBI Taxonomy" id="2838596"/>
    <lineage>
        <taxon>Bacteria</taxon>
        <taxon>Bacillati</taxon>
        <taxon>Bacillota</taxon>
        <taxon>Clostridia</taxon>
        <taxon>Eubacteriales</taxon>
        <taxon>Oscillospiraceae</taxon>
        <taxon>Allofournierella</taxon>
    </lineage>
</organism>
<proteinExistence type="predicted"/>
<dbReference type="InterPro" id="IPR014197">
    <property type="entry name" value="Sporulation_prot_YunB"/>
</dbReference>
<sequence length="219" mass="23926">MRRQACTVGRKKVKLSRFGLCVLLLAALLLFSLVQLEQKIRPVARLMAEYECREQAVRWMQAAVGDCLQQSPELLENLYMLRCDENGRVQGAETDTARLARLQYTLEGDLTQAMEAGAADFTIPLGTLLGLQVFSGRGPNVTVKVIPLSHVESRVETDFSAAGVNQTKLQTDLVFSVQLCAVLAGIQVETTAQSTICVAQLLIVGETPQFYMEGADSSA</sequence>
<name>A0A9D1V3F8_9FIRM</name>
<dbReference type="EMBL" id="DXFW01000012">
    <property type="protein sequence ID" value="HIX05356.1"/>
    <property type="molecule type" value="Genomic_DNA"/>
</dbReference>
<gene>
    <name evidence="1" type="ORF">H9865_04500</name>
</gene>
<comment type="caution">
    <text evidence="1">The sequence shown here is derived from an EMBL/GenBank/DDBJ whole genome shotgun (WGS) entry which is preliminary data.</text>
</comment>
<reference evidence="1" key="1">
    <citation type="journal article" date="2021" name="PeerJ">
        <title>Extensive microbial diversity within the chicken gut microbiome revealed by metagenomics and culture.</title>
        <authorList>
            <person name="Gilroy R."/>
            <person name="Ravi A."/>
            <person name="Getino M."/>
            <person name="Pursley I."/>
            <person name="Horton D.L."/>
            <person name="Alikhan N.F."/>
            <person name="Baker D."/>
            <person name="Gharbi K."/>
            <person name="Hall N."/>
            <person name="Watson M."/>
            <person name="Adriaenssens E.M."/>
            <person name="Foster-Nyarko E."/>
            <person name="Jarju S."/>
            <person name="Secka A."/>
            <person name="Antonio M."/>
            <person name="Oren A."/>
            <person name="Chaudhuri R.R."/>
            <person name="La Ragione R."/>
            <person name="Hildebrand F."/>
            <person name="Pallen M.J."/>
        </authorList>
    </citation>
    <scope>NUCLEOTIDE SEQUENCE</scope>
    <source>
        <strain evidence="1">2239</strain>
    </source>
</reference>